<accession>A0A9N7UP40</accession>
<gene>
    <name evidence="1" type="ORF">PLEPLA_LOCUS24114</name>
</gene>
<protein>
    <submittedName>
        <fullName evidence="1">Uncharacterized protein</fullName>
    </submittedName>
</protein>
<proteinExistence type="predicted"/>
<dbReference type="AlphaFoldDB" id="A0A9N7UP40"/>
<name>A0A9N7UP40_PLEPL</name>
<dbReference type="Proteomes" id="UP001153269">
    <property type="component" value="Unassembled WGS sequence"/>
</dbReference>
<keyword evidence="2" id="KW-1185">Reference proteome</keyword>
<evidence type="ECO:0000313" key="2">
    <source>
        <dbReference type="Proteomes" id="UP001153269"/>
    </source>
</evidence>
<reference evidence="1" key="1">
    <citation type="submission" date="2020-03" db="EMBL/GenBank/DDBJ databases">
        <authorList>
            <person name="Weist P."/>
        </authorList>
    </citation>
    <scope>NUCLEOTIDE SEQUENCE</scope>
</reference>
<evidence type="ECO:0000313" key="1">
    <source>
        <dbReference type="EMBL" id="CAB1436099.1"/>
    </source>
</evidence>
<sequence length="154" mass="16376">MPVRTSWIRLAGGGVWALTRPSVASTVRSSRNTRLAPPPIPPERCLVLLAHDESGCRGGSTLDLRTGGPALGAGFQRRCADGRSCIMICARRMALGHVVKGLGTLSMDRVGLIGEPLLLQLTAPTHPVRLPLFCSGGPSRNLLDLEFWPGSTLT</sequence>
<dbReference type="EMBL" id="CADEAL010001855">
    <property type="protein sequence ID" value="CAB1436099.1"/>
    <property type="molecule type" value="Genomic_DNA"/>
</dbReference>
<organism evidence="1 2">
    <name type="scientific">Pleuronectes platessa</name>
    <name type="common">European plaice</name>
    <dbReference type="NCBI Taxonomy" id="8262"/>
    <lineage>
        <taxon>Eukaryota</taxon>
        <taxon>Metazoa</taxon>
        <taxon>Chordata</taxon>
        <taxon>Craniata</taxon>
        <taxon>Vertebrata</taxon>
        <taxon>Euteleostomi</taxon>
        <taxon>Actinopterygii</taxon>
        <taxon>Neopterygii</taxon>
        <taxon>Teleostei</taxon>
        <taxon>Neoteleostei</taxon>
        <taxon>Acanthomorphata</taxon>
        <taxon>Carangaria</taxon>
        <taxon>Pleuronectiformes</taxon>
        <taxon>Pleuronectoidei</taxon>
        <taxon>Pleuronectidae</taxon>
        <taxon>Pleuronectes</taxon>
    </lineage>
</organism>
<comment type="caution">
    <text evidence="1">The sequence shown here is derived from an EMBL/GenBank/DDBJ whole genome shotgun (WGS) entry which is preliminary data.</text>
</comment>